<dbReference type="Pfam" id="PF05101">
    <property type="entry name" value="VirB3"/>
    <property type="match status" value="1"/>
</dbReference>
<name>Q9PHJ9_XYLFA</name>
<proteinExistence type="predicted"/>
<keyword evidence="2 5" id="KW-0812">Transmembrane</keyword>
<dbReference type="RefSeq" id="WP_010895203.1">
    <property type="nucleotide sequence ID" value="NC_002490.1"/>
</dbReference>
<feature type="transmembrane region" description="Helical" evidence="5">
    <location>
        <begin position="21"/>
        <end position="43"/>
    </location>
</feature>
<evidence type="ECO:0000256" key="3">
    <source>
        <dbReference type="ARBA" id="ARBA00022989"/>
    </source>
</evidence>
<keyword evidence="3 5" id="KW-1133">Transmembrane helix</keyword>
<evidence type="ECO:0000256" key="1">
    <source>
        <dbReference type="ARBA" id="ARBA00004370"/>
    </source>
</evidence>
<dbReference type="GO" id="GO:0016020">
    <property type="term" value="C:membrane"/>
    <property type="evidence" value="ECO:0007669"/>
    <property type="project" value="UniProtKB-SubCell"/>
</dbReference>
<dbReference type="eggNOG" id="COG3702">
    <property type="taxonomic scope" value="Bacteria"/>
</dbReference>
<feature type="transmembrane region" description="Helical" evidence="5">
    <location>
        <begin position="49"/>
        <end position="67"/>
    </location>
</feature>
<evidence type="ECO:0000256" key="4">
    <source>
        <dbReference type="ARBA" id="ARBA00023136"/>
    </source>
</evidence>
<reference evidence="6 7" key="1">
    <citation type="journal article" date="2000" name="Nature">
        <title>The genome sequence of the plant pathogen Xylella fastidiosa.</title>
        <authorList>
            <person name="Simpson A.J."/>
            <person name="Reinach F.C."/>
            <person name="Arruda P."/>
            <person name="Abreu F.A."/>
            <person name="Acencio M."/>
            <person name="Alvarenga R."/>
            <person name="Alves L.M."/>
            <person name="Araya J.E."/>
            <person name="Baia G.S."/>
            <person name="Baptista C.S."/>
            <person name="Barros M.H."/>
            <person name="Bonaccorsi E.D."/>
            <person name="Bordin S."/>
            <person name="Bove J.M."/>
            <person name="Briones M.R."/>
            <person name="Bueno M.R."/>
            <person name="Camargo A.A."/>
            <person name="Camargo L.E."/>
            <person name="Carraro D.M."/>
            <person name="Carrer H."/>
            <person name="Colauto N.B."/>
            <person name="Colombo C."/>
            <person name="Costa F.F."/>
            <person name="Costa M.C."/>
            <person name="Costa-Neto C.M."/>
            <person name="Coutinho L.L."/>
            <person name="Cristofani M."/>
            <person name="Dias-Neto E."/>
            <person name="Docena C."/>
            <person name="El-Dorry H."/>
            <person name="Facincani A.P."/>
            <person name="Ferreira A.J."/>
            <person name="Ferreira V.C."/>
            <person name="Ferro J.A."/>
            <person name="Fraga J.S."/>
            <person name="Franca S.C."/>
            <person name="Franco M.C."/>
            <person name="Frohme M."/>
            <person name="Furlan L.R."/>
            <person name="Garnier M."/>
            <person name="Goldman G.H."/>
            <person name="Goldman M.H."/>
            <person name="Gomes S.L."/>
            <person name="Gruber A."/>
            <person name="Ho P.L."/>
            <person name="Hoheisel J.D."/>
            <person name="Junqueira M.L."/>
            <person name="Kemper E.L."/>
            <person name="Kitajima J.P."/>
            <person name="Krieger J.E."/>
            <person name="Kuramae E.E."/>
            <person name="Laigret F."/>
            <person name="Lambais M.R."/>
            <person name="Leite L.C."/>
            <person name="Lemos E.G."/>
            <person name="Lemos M.V."/>
            <person name="Lopes S.A."/>
            <person name="Lopes C.R."/>
            <person name="Machado J.A."/>
            <person name="Machado M.A."/>
            <person name="Madeira A.M."/>
            <person name="Madeira H.M."/>
            <person name="Marino C.L."/>
            <person name="Marques M.V."/>
            <person name="Martins E.A."/>
            <person name="Martins E.M."/>
            <person name="Matsukuma A.Y."/>
            <person name="Menck C.F."/>
            <person name="Miracca E.C."/>
            <person name="Miyaki C.Y."/>
            <person name="Monteriro-Vitorello C.B."/>
            <person name="Moon D.H."/>
            <person name="Nagai M.A."/>
            <person name="Nascimento A.L."/>
            <person name="Netto L.E."/>
            <person name="Nhani A.Jr."/>
            <person name="Nobrega F.G."/>
            <person name="Nunes L.R."/>
            <person name="Oliveira M.A."/>
            <person name="de Oliveira M.C."/>
            <person name="de Oliveira R.C."/>
            <person name="Palmieri D.A."/>
            <person name="Paris A."/>
            <person name="Peixoto B.R."/>
            <person name="Pereira G.A."/>
            <person name="Pereira H.A.Jr."/>
            <person name="Pesquero J.B."/>
            <person name="Quaggio R.B."/>
            <person name="Roberto P.G."/>
            <person name="Rodrigues V."/>
            <person name="de M Rosa A.J."/>
            <person name="de Rosa V.E.Jr."/>
            <person name="de Sa R.G."/>
            <person name="Santelli R.V."/>
            <person name="Sawasaki H.E."/>
            <person name="da Silva A.C."/>
            <person name="da Silva A.M."/>
            <person name="da Silva F.R."/>
            <person name="da Silva W.A.Jr."/>
            <person name="da Silveira J.F."/>
            <person name="Silvestri M.L."/>
            <person name="Siqueira W.J."/>
            <person name="de Souza A.A."/>
            <person name="de Souza A.P."/>
            <person name="Terenzi M.F."/>
            <person name="Truffi D."/>
            <person name="Tsai S.M."/>
            <person name="Tsuhako M.H."/>
            <person name="Vallada H."/>
            <person name="Van Sluys M.A."/>
            <person name="Verjovski-Almeida S."/>
            <person name="Vettore A.L."/>
            <person name="Zago M.A."/>
            <person name="Zatz M."/>
            <person name="Meidanis J."/>
            <person name="Setubal J.C."/>
        </authorList>
    </citation>
    <scope>NUCLEOTIDE SEQUENCE [LARGE SCALE GENOMIC DNA]</scope>
    <source>
        <strain evidence="7">9a5c</strain>
        <plasmid evidence="7">Plasmid pXF51</plasmid>
    </source>
</reference>
<dbReference type="HOGENOM" id="CLU_158477_3_0_6"/>
<dbReference type="AlphaFoldDB" id="Q9PHJ9"/>
<organism evidence="6 7">
    <name type="scientific">Xylella fastidiosa (strain 9a5c)</name>
    <dbReference type="NCBI Taxonomy" id="160492"/>
    <lineage>
        <taxon>Bacteria</taxon>
        <taxon>Pseudomonadati</taxon>
        <taxon>Pseudomonadota</taxon>
        <taxon>Gammaproteobacteria</taxon>
        <taxon>Lysobacterales</taxon>
        <taxon>Lysobacteraceae</taxon>
        <taxon>Xylella</taxon>
    </lineage>
</organism>
<dbReference type="KEGG" id="xfa:XF_a0006"/>
<accession>Q9PHJ9</accession>
<protein>
    <submittedName>
        <fullName evidence="6">Conjugal transfer protein</fullName>
    </submittedName>
</protein>
<evidence type="ECO:0000313" key="6">
    <source>
        <dbReference type="EMBL" id="AAF85575.1"/>
    </source>
</evidence>
<comment type="subcellular location">
    <subcellularLocation>
        <location evidence="1">Membrane</location>
    </subcellularLocation>
</comment>
<geneLocation type="plasmid" evidence="6 7">
    <name>pXF51</name>
</geneLocation>
<gene>
    <name evidence="6" type="ordered locus">XF_a0006</name>
</gene>
<dbReference type="Proteomes" id="UP000000812">
    <property type="component" value="Plasmid pXF51"/>
</dbReference>
<evidence type="ECO:0000256" key="2">
    <source>
        <dbReference type="ARBA" id="ARBA00022692"/>
    </source>
</evidence>
<keyword evidence="4 5" id="KW-0472">Membrane</keyword>
<evidence type="ECO:0000313" key="7">
    <source>
        <dbReference type="Proteomes" id="UP000000812"/>
    </source>
</evidence>
<dbReference type="PIR" id="F82861">
    <property type="entry name" value="F82861"/>
</dbReference>
<sequence length="122" mass="13932">MSNSTQDVYTDPLFVGLTRPASILGIPYEACVAEFMAMGLIFLSVNNPLYLALALPMHAVLYLISANDPKIFSSIHMWLKTNGRCRNFLFWRASSFSPLATKKLEKVRLLTRIVKYFRVREN</sequence>
<dbReference type="EMBL" id="AE003851">
    <property type="protein sequence ID" value="AAF85575.1"/>
    <property type="molecule type" value="Genomic_DNA"/>
</dbReference>
<dbReference type="InterPro" id="IPR007792">
    <property type="entry name" value="T4SS_VirB3/TrbD/AvhB"/>
</dbReference>
<keyword evidence="6" id="KW-0614">Plasmid</keyword>
<evidence type="ECO:0000256" key="5">
    <source>
        <dbReference type="SAM" id="Phobius"/>
    </source>
</evidence>